<dbReference type="SUPFAM" id="SSF53807">
    <property type="entry name" value="Helical backbone' metal receptor"/>
    <property type="match status" value="1"/>
</dbReference>
<gene>
    <name evidence="6" type="ORF">ACE3NQ_26285</name>
</gene>
<organism evidence="6 7">
    <name type="scientific">Paenibacillus terreus</name>
    <dbReference type="NCBI Taxonomy" id="1387834"/>
    <lineage>
        <taxon>Bacteria</taxon>
        <taxon>Bacillati</taxon>
        <taxon>Bacillota</taxon>
        <taxon>Bacilli</taxon>
        <taxon>Bacillales</taxon>
        <taxon>Paenibacillaceae</taxon>
        <taxon>Paenibacillus</taxon>
    </lineage>
</organism>
<dbReference type="Pfam" id="PF01497">
    <property type="entry name" value="Peripla_BP_2"/>
    <property type="match status" value="1"/>
</dbReference>
<keyword evidence="3" id="KW-0813">Transport</keyword>
<sequence length="323" mass="35447">MIIFVLAGCGGNEATGTTSETGQTAAAGQPADQGDVRVIEHAMGKTEIKGTPQRIVTLYQGATDAAIALGVKPVGAVESWLEQPFYTYIRDDLDGVAVVGEETQPNLEEIAKLKPDLIIASKTRHEEIYEQLSQIAPTVTLETLYQFKETVDIMGQALNKEEEAKNILAQWDARVSDFKGKISAKLGDKWPIEASVLNFRADHARIYVTGFAGDILNELGFVRSEYLQQEADKGTVVIRLTDKESIPSMNADVNFVFLSDPGNEGAVQKNYEEWTKHPLWKNLDSVKAGQVFQIDEVAWNMGGGPLAANLMLDQLYAHFGLDK</sequence>
<evidence type="ECO:0000259" key="5">
    <source>
        <dbReference type="PROSITE" id="PS50983"/>
    </source>
</evidence>
<evidence type="ECO:0000256" key="1">
    <source>
        <dbReference type="ARBA" id="ARBA00004196"/>
    </source>
</evidence>
<comment type="caution">
    <text evidence="6">The sequence shown here is derived from an EMBL/GenBank/DDBJ whole genome shotgun (WGS) entry which is preliminary data.</text>
</comment>
<evidence type="ECO:0000313" key="7">
    <source>
        <dbReference type="Proteomes" id="UP001580407"/>
    </source>
</evidence>
<dbReference type="PROSITE" id="PS50983">
    <property type="entry name" value="FE_B12_PBP"/>
    <property type="match status" value="1"/>
</dbReference>
<evidence type="ECO:0000313" key="6">
    <source>
        <dbReference type="EMBL" id="MFB5684417.1"/>
    </source>
</evidence>
<dbReference type="Gene3D" id="3.40.50.1980">
    <property type="entry name" value="Nitrogenase molybdenum iron protein domain"/>
    <property type="match status" value="2"/>
</dbReference>
<dbReference type="Proteomes" id="UP001580407">
    <property type="component" value="Unassembled WGS sequence"/>
</dbReference>
<name>A0ABV5BG30_9BACL</name>
<reference evidence="6 7" key="1">
    <citation type="submission" date="2024-09" db="EMBL/GenBank/DDBJ databases">
        <authorList>
            <person name="Ruan L."/>
        </authorList>
    </citation>
    <scope>NUCLEOTIDE SEQUENCE [LARGE SCALE GENOMIC DNA]</scope>
    <source>
        <strain evidence="6 7">D33</strain>
    </source>
</reference>
<dbReference type="InterPro" id="IPR051313">
    <property type="entry name" value="Bact_iron-sidero_bind"/>
</dbReference>
<comment type="subcellular location">
    <subcellularLocation>
        <location evidence="1">Cell envelope</location>
    </subcellularLocation>
</comment>
<feature type="domain" description="Fe/B12 periplasmic-binding" evidence="5">
    <location>
        <begin position="54"/>
        <end position="323"/>
    </location>
</feature>
<protein>
    <submittedName>
        <fullName evidence="6">ABC transporter substrate-binding protein</fullName>
    </submittedName>
</protein>
<dbReference type="CDD" id="cd01146">
    <property type="entry name" value="FhuD"/>
    <property type="match status" value="1"/>
</dbReference>
<proteinExistence type="inferred from homology"/>
<comment type="similarity">
    <text evidence="2">Belongs to the bacterial solute-binding protein 8 family.</text>
</comment>
<dbReference type="PANTHER" id="PTHR30532:SF21">
    <property type="entry name" value="SIDEROPHORE-BINDING LIPOPROTEIN YFIY-RELATED"/>
    <property type="match status" value="1"/>
</dbReference>
<accession>A0ABV5BG30</accession>
<evidence type="ECO:0000256" key="4">
    <source>
        <dbReference type="ARBA" id="ARBA00022729"/>
    </source>
</evidence>
<keyword evidence="4" id="KW-0732">Signal</keyword>
<keyword evidence="7" id="KW-1185">Reference proteome</keyword>
<evidence type="ECO:0000256" key="2">
    <source>
        <dbReference type="ARBA" id="ARBA00008814"/>
    </source>
</evidence>
<dbReference type="EMBL" id="JBHILM010000041">
    <property type="protein sequence ID" value="MFB5684417.1"/>
    <property type="molecule type" value="Genomic_DNA"/>
</dbReference>
<dbReference type="PANTHER" id="PTHR30532">
    <property type="entry name" value="IRON III DICITRATE-BINDING PERIPLASMIC PROTEIN"/>
    <property type="match status" value="1"/>
</dbReference>
<dbReference type="RefSeq" id="WP_375533037.1">
    <property type="nucleotide sequence ID" value="NZ_JBHIRX010000001.1"/>
</dbReference>
<dbReference type="InterPro" id="IPR002491">
    <property type="entry name" value="ABC_transptr_periplasmic_BD"/>
</dbReference>
<evidence type="ECO:0000256" key="3">
    <source>
        <dbReference type="ARBA" id="ARBA00022448"/>
    </source>
</evidence>